<dbReference type="GO" id="GO:0008610">
    <property type="term" value="P:lipid biosynthetic process"/>
    <property type="evidence" value="ECO:0007669"/>
    <property type="project" value="InterPro"/>
</dbReference>
<evidence type="ECO:0000256" key="3">
    <source>
        <dbReference type="ARBA" id="ARBA00022989"/>
    </source>
</evidence>
<evidence type="ECO:0000259" key="6">
    <source>
        <dbReference type="Pfam" id="PF04116"/>
    </source>
</evidence>
<feature type="transmembrane region" description="Helical" evidence="5">
    <location>
        <begin position="49"/>
        <end position="75"/>
    </location>
</feature>
<keyword evidence="8" id="KW-1185">Reference proteome</keyword>
<dbReference type="Pfam" id="PF04116">
    <property type="entry name" value="FA_hydroxylase"/>
    <property type="match status" value="1"/>
</dbReference>
<comment type="caution">
    <text evidence="7">The sequence shown here is derived from an EMBL/GenBank/DDBJ whole genome shotgun (WGS) entry which is preliminary data.</text>
</comment>
<dbReference type="PANTHER" id="PTHR11863">
    <property type="entry name" value="STEROL DESATURASE"/>
    <property type="match status" value="1"/>
</dbReference>
<protein>
    <recommendedName>
        <fullName evidence="6">Fatty acid hydroxylase domain-containing protein</fullName>
    </recommendedName>
</protein>
<proteinExistence type="predicted"/>
<reference evidence="7" key="2">
    <citation type="submission" date="2023-02" db="EMBL/GenBank/DDBJ databases">
        <authorList>
            <consortium name="DOE Joint Genome Institute"/>
            <person name="Mondo S.J."/>
            <person name="Chang Y."/>
            <person name="Wang Y."/>
            <person name="Ahrendt S."/>
            <person name="Andreopoulos W."/>
            <person name="Barry K."/>
            <person name="Beard J."/>
            <person name="Benny G.L."/>
            <person name="Blankenship S."/>
            <person name="Bonito G."/>
            <person name="Cuomo C."/>
            <person name="Desiro A."/>
            <person name="Gervers K.A."/>
            <person name="Hundley H."/>
            <person name="Kuo A."/>
            <person name="LaButti K."/>
            <person name="Lang B.F."/>
            <person name="Lipzen A."/>
            <person name="O'Donnell K."/>
            <person name="Pangilinan J."/>
            <person name="Reynolds N."/>
            <person name="Sandor L."/>
            <person name="Smith M.W."/>
            <person name="Tsang A."/>
            <person name="Grigoriev I.V."/>
            <person name="Stajich J.E."/>
            <person name="Spatafora J.W."/>
        </authorList>
    </citation>
    <scope>NUCLEOTIDE SEQUENCE</scope>
    <source>
        <strain evidence="7">RSA 2281</strain>
    </source>
</reference>
<organism evidence="7 8">
    <name type="scientific">Phascolomyces articulosus</name>
    <dbReference type="NCBI Taxonomy" id="60185"/>
    <lineage>
        <taxon>Eukaryota</taxon>
        <taxon>Fungi</taxon>
        <taxon>Fungi incertae sedis</taxon>
        <taxon>Mucoromycota</taxon>
        <taxon>Mucoromycotina</taxon>
        <taxon>Mucoromycetes</taxon>
        <taxon>Mucorales</taxon>
        <taxon>Lichtheimiaceae</taxon>
        <taxon>Phascolomyces</taxon>
    </lineage>
</organism>
<evidence type="ECO:0000313" key="8">
    <source>
        <dbReference type="Proteomes" id="UP001209540"/>
    </source>
</evidence>
<dbReference type="Proteomes" id="UP001209540">
    <property type="component" value="Unassembled WGS sequence"/>
</dbReference>
<keyword evidence="4 5" id="KW-0472">Membrane</keyword>
<evidence type="ECO:0000256" key="2">
    <source>
        <dbReference type="ARBA" id="ARBA00022692"/>
    </source>
</evidence>
<gene>
    <name evidence="7" type="ORF">BDA99DRAFT_505331</name>
</gene>
<dbReference type="AlphaFoldDB" id="A0AAD5KEF3"/>
<dbReference type="GO" id="GO:0016491">
    <property type="term" value="F:oxidoreductase activity"/>
    <property type="evidence" value="ECO:0007669"/>
    <property type="project" value="InterPro"/>
</dbReference>
<evidence type="ECO:0000256" key="5">
    <source>
        <dbReference type="SAM" id="Phobius"/>
    </source>
</evidence>
<keyword evidence="3 5" id="KW-1133">Transmembrane helix</keyword>
<dbReference type="GO" id="GO:0005506">
    <property type="term" value="F:iron ion binding"/>
    <property type="evidence" value="ECO:0007669"/>
    <property type="project" value="InterPro"/>
</dbReference>
<feature type="transmembrane region" description="Helical" evidence="5">
    <location>
        <begin position="96"/>
        <end position="113"/>
    </location>
</feature>
<name>A0AAD5KEF3_9FUNG</name>
<keyword evidence="2 5" id="KW-0812">Transmembrane</keyword>
<evidence type="ECO:0000313" key="7">
    <source>
        <dbReference type="EMBL" id="KAI9268261.1"/>
    </source>
</evidence>
<sequence>MDVALAYADEYFFDSVYAKLLPSQSFVNGTADDFVTSSWSRDNDMRICLSLFVMVTLGGWFFYLSAATFSYYVFFDHEYMKHPKFLKNQVRLEIDCAVKAVPGFAALTVPWFWGEVKGYSLLYEDMPTTALGWAYFLLVMPTFLLFTDCGIYWIHRYLHHPILYKRLHKPHHKWIVPTPFASHAFHPLDGYSQSVPYHLFVYLIPMQKWQYIGMFIFVNIWTVMIHDGNFVSHSTVINTSAHHAVHHLYFNYNYGQYFTFWDRLGGSHREPTEEQYNEELRNSKKTWAAQAKDAEDIEGEVLGTNKKKIN</sequence>
<feature type="transmembrane region" description="Helical" evidence="5">
    <location>
        <begin position="133"/>
        <end position="154"/>
    </location>
</feature>
<evidence type="ECO:0000256" key="1">
    <source>
        <dbReference type="ARBA" id="ARBA00004370"/>
    </source>
</evidence>
<dbReference type="GO" id="GO:0016020">
    <property type="term" value="C:membrane"/>
    <property type="evidence" value="ECO:0007669"/>
    <property type="project" value="UniProtKB-SubCell"/>
</dbReference>
<dbReference type="EMBL" id="JAIXMP010000009">
    <property type="protein sequence ID" value="KAI9268261.1"/>
    <property type="molecule type" value="Genomic_DNA"/>
</dbReference>
<comment type="subcellular location">
    <subcellularLocation>
        <location evidence="1">Membrane</location>
    </subcellularLocation>
</comment>
<reference evidence="7" key="1">
    <citation type="journal article" date="2022" name="IScience">
        <title>Evolution of zygomycete secretomes and the origins of terrestrial fungal ecologies.</title>
        <authorList>
            <person name="Chang Y."/>
            <person name="Wang Y."/>
            <person name="Mondo S."/>
            <person name="Ahrendt S."/>
            <person name="Andreopoulos W."/>
            <person name="Barry K."/>
            <person name="Beard J."/>
            <person name="Benny G.L."/>
            <person name="Blankenship S."/>
            <person name="Bonito G."/>
            <person name="Cuomo C."/>
            <person name="Desiro A."/>
            <person name="Gervers K.A."/>
            <person name="Hundley H."/>
            <person name="Kuo A."/>
            <person name="LaButti K."/>
            <person name="Lang B.F."/>
            <person name="Lipzen A."/>
            <person name="O'Donnell K."/>
            <person name="Pangilinan J."/>
            <person name="Reynolds N."/>
            <person name="Sandor L."/>
            <person name="Smith M.E."/>
            <person name="Tsang A."/>
            <person name="Grigoriev I.V."/>
            <person name="Stajich J.E."/>
            <person name="Spatafora J.W."/>
        </authorList>
    </citation>
    <scope>NUCLEOTIDE SEQUENCE</scope>
    <source>
        <strain evidence="7">RSA 2281</strain>
    </source>
</reference>
<dbReference type="InterPro" id="IPR006694">
    <property type="entry name" value="Fatty_acid_hydroxylase"/>
</dbReference>
<evidence type="ECO:0000256" key="4">
    <source>
        <dbReference type="ARBA" id="ARBA00023136"/>
    </source>
</evidence>
<feature type="domain" description="Fatty acid hydroxylase" evidence="6">
    <location>
        <begin position="142"/>
        <end position="266"/>
    </location>
</feature>
<accession>A0AAD5KEF3</accession>
<dbReference type="InterPro" id="IPR050307">
    <property type="entry name" value="Sterol_Desaturase_Related"/>
</dbReference>